<reference evidence="2" key="1">
    <citation type="journal article" date="2020" name="Stud. Mycol.">
        <title>101 Dothideomycetes genomes: a test case for predicting lifestyles and emergence of pathogens.</title>
        <authorList>
            <person name="Haridas S."/>
            <person name="Albert R."/>
            <person name="Binder M."/>
            <person name="Bloem J."/>
            <person name="Labutti K."/>
            <person name="Salamov A."/>
            <person name="Andreopoulos B."/>
            <person name="Baker S."/>
            <person name="Barry K."/>
            <person name="Bills G."/>
            <person name="Bluhm B."/>
            <person name="Cannon C."/>
            <person name="Castanera R."/>
            <person name="Culley D."/>
            <person name="Daum C."/>
            <person name="Ezra D."/>
            <person name="Gonzalez J."/>
            <person name="Henrissat B."/>
            <person name="Kuo A."/>
            <person name="Liang C."/>
            <person name="Lipzen A."/>
            <person name="Lutzoni F."/>
            <person name="Magnuson J."/>
            <person name="Mondo S."/>
            <person name="Nolan M."/>
            <person name="Ohm R."/>
            <person name="Pangilinan J."/>
            <person name="Park H.-J."/>
            <person name="Ramirez L."/>
            <person name="Alfaro M."/>
            <person name="Sun H."/>
            <person name="Tritt A."/>
            <person name="Yoshinaga Y."/>
            <person name="Zwiers L.-H."/>
            <person name="Turgeon B."/>
            <person name="Goodwin S."/>
            <person name="Spatafora J."/>
            <person name="Crous P."/>
            <person name="Grigoriev I."/>
        </authorList>
    </citation>
    <scope>NUCLEOTIDE SEQUENCE</scope>
    <source>
        <strain evidence="2">CBS 113389</strain>
    </source>
</reference>
<feature type="compositionally biased region" description="Basic and acidic residues" evidence="1">
    <location>
        <begin position="210"/>
        <end position="221"/>
    </location>
</feature>
<gene>
    <name evidence="2" type="ORF">BDY17DRAFT_254096</name>
</gene>
<dbReference type="OrthoDB" id="4716584at2759"/>
<dbReference type="RefSeq" id="XP_033587677.1">
    <property type="nucleotide sequence ID" value="XM_033731398.1"/>
</dbReference>
<name>A0A6A6PPC5_9PEZI</name>
<feature type="region of interest" description="Disordered" evidence="1">
    <location>
        <begin position="733"/>
        <end position="756"/>
    </location>
</feature>
<evidence type="ECO:0000313" key="3">
    <source>
        <dbReference type="Proteomes" id="UP000799767"/>
    </source>
</evidence>
<feature type="compositionally biased region" description="Basic and acidic residues" evidence="1">
    <location>
        <begin position="16"/>
        <end position="25"/>
    </location>
</feature>
<feature type="region of interest" description="Disordered" evidence="1">
    <location>
        <begin position="1"/>
        <end position="321"/>
    </location>
</feature>
<feature type="compositionally biased region" description="Acidic residues" evidence="1">
    <location>
        <begin position="292"/>
        <end position="303"/>
    </location>
</feature>
<evidence type="ECO:0000256" key="1">
    <source>
        <dbReference type="SAM" id="MobiDB-lite"/>
    </source>
</evidence>
<feature type="compositionally biased region" description="Basic and acidic residues" evidence="1">
    <location>
        <begin position="90"/>
        <end position="103"/>
    </location>
</feature>
<dbReference type="GeneID" id="54472400"/>
<protein>
    <submittedName>
        <fullName evidence="2">Uncharacterized protein</fullName>
    </submittedName>
</protein>
<dbReference type="AlphaFoldDB" id="A0A6A6PPC5"/>
<feature type="compositionally biased region" description="Basic and acidic residues" evidence="1">
    <location>
        <begin position="279"/>
        <end position="290"/>
    </location>
</feature>
<feature type="region of interest" description="Disordered" evidence="1">
    <location>
        <begin position="432"/>
        <end position="454"/>
    </location>
</feature>
<organism evidence="2 3">
    <name type="scientific">Neohortaea acidophila</name>
    <dbReference type="NCBI Taxonomy" id="245834"/>
    <lineage>
        <taxon>Eukaryota</taxon>
        <taxon>Fungi</taxon>
        <taxon>Dikarya</taxon>
        <taxon>Ascomycota</taxon>
        <taxon>Pezizomycotina</taxon>
        <taxon>Dothideomycetes</taxon>
        <taxon>Dothideomycetidae</taxon>
        <taxon>Mycosphaerellales</taxon>
        <taxon>Teratosphaeriaceae</taxon>
        <taxon>Neohortaea</taxon>
    </lineage>
</organism>
<keyword evidence="3" id="KW-1185">Reference proteome</keyword>
<dbReference type="EMBL" id="MU001638">
    <property type="protein sequence ID" value="KAF2481107.1"/>
    <property type="molecule type" value="Genomic_DNA"/>
</dbReference>
<evidence type="ECO:0000313" key="2">
    <source>
        <dbReference type="EMBL" id="KAF2481107.1"/>
    </source>
</evidence>
<sequence length="756" mass="84691">MSTTTHRKFAVLPVEESTKSSRKAPEASPEPAKPRRFAPEPVEQTTKSSKDAAPPSSNGEHAKPRRFAPEPMELPESKSKARRFAPQLVDESKKKSSDTEEKPKPRRFAPQLVEESEEKSSDQDAKHKPRRFAPQLVDESGKGDKKQHVKFSPEPIATTYSSNRKGKRADPASNAEAPKAPPRKFTPILLDTASRSRRAGDPNAPLSQDYRTEYGYHAHPHEHWRRVNGVETPVATSEQESDPDAMDVDSTSSASRPGSNRRRMSPLDGSAPPRSSCLKPERGHSFRLPDLDTIESSESEEDSIVSSVPATPGHVGSPLTVSPSYELFKHATRRRESIDETWQHYLLDLERKKAQERLEEQALAAYPNPDFGYEHPHHYFNEDDDSEVYEIEERPVTWDDNEDDMLEMARRESTAVMSWEKGELQRHAEIRQQERNADASTAKKSGPSPFGKFDTVMKDAELDAELKSMRERARPPMLGADLVFPRCASPDRARFDVTQGSAILRDQMCYLTAAADAERQRTGEDEGLWRSRQPEAQRVSTIKSVASTTSSSSKGLWGGFCVHDEKNGPGLWGSATPPKRQGLETPRHELPNPFQLKTGAGAGTITPRTPISRDASRTNLQQLNAILVTEHQIDTMMEDEFPDSAITQIYNYLSLGYPSLARSFDEELAKISRIPISELRQDDTKARNAPRGYIRLGQDFEGGGGEGMVEESCMRWRALKRYVREWAKQEKNWSPSEGGPLANTWGTGARRGSWAI</sequence>
<dbReference type="Proteomes" id="UP000799767">
    <property type="component" value="Unassembled WGS sequence"/>
</dbReference>
<accession>A0A6A6PPC5</accession>
<feature type="compositionally biased region" description="Polar residues" evidence="1">
    <location>
        <begin position="249"/>
        <end position="258"/>
    </location>
</feature>
<proteinExistence type="predicted"/>
<feature type="region of interest" description="Disordered" evidence="1">
    <location>
        <begin position="584"/>
        <end position="612"/>
    </location>
</feature>